<dbReference type="PROSITE" id="PS00187">
    <property type="entry name" value="TPP_ENZYMES"/>
    <property type="match status" value="1"/>
</dbReference>
<reference evidence="7 8" key="1">
    <citation type="journal article" date="2015" name="Int. J. Syst. Evol. Microbiol.">
        <title>Amycolatopsis rhabdoformis sp. nov., an actinomycete isolated from a tropical forest soil.</title>
        <authorList>
            <person name="Souza W.R."/>
            <person name="Silva R.E."/>
            <person name="Goodfellow M."/>
            <person name="Busarakam K."/>
            <person name="Figueiro F.S."/>
            <person name="Ferreira D."/>
            <person name="Rodrigues-Filho E."/>
            <person name="Moraes L.A.B."/>
            <person name="Zucchi T.D."/>
        </authorList>
    </citation>
    <scope>NUCLEOTIDE SEQUENCE [LARGE SCALE GENOMIC DNA]</scope>
    <source>
        <strain evidence="7 8">NCIMB 14900</strain>
    </source>
</reference>
<protein>
    <submittedName>
        <fullName evidence="7">Thiamine pyrophosphate-binding protein</fullName>
    </submittedName>
</protein>
<dbReference type="InterPro" id="IPR029035">
    <property type="entry name" value="DHS-like_NAD/FAD-binding_dom"/>
</dbReference>
<dbReference type="InterPro" id="IPR029061">
    <property type="entry name" value="THDP-binding"/>
</dbReference>
<dbReference type="InterPro" id="IPR000399">
    <property type="entry name" value="TPP-bd_CS"/>
</dbReference>
<evidence type="ECO:0000313" key="8">
    <source>
        <dbReference type="Proteomes" id="UP001330812"/>
    </source>
</evidence>
<dbReference type="RefSeq" id="WP_326834708.1">
    <property type="nucleotide sequence ID" value="NZ_CP142149.1"/>
</dbReference>
<dbReference type="PANTHER" id="PTHR18968">
    <property type="entry name" value="THIAMINE PYROPHOSPHATE ENZYMES"/>
    <property type="match status" value="1"/>
</dbReference>
<dbReference type="InterPro" id="IPR012001">
    <property type="entry name" value="Thiamin_PyroP_enz_TPP-bd_dom"/>
</dbReference>
<feature type="domain" description="Thiamine pyrophosphate enzyme TPP-binding" evidence="5">
    <location>
        <begin position="402"/>
        <end position="544"/>
    </location>
</feature>
<keyword evidence="8" id="KW-1185">Reference proteome</keyword>
<dbReference type="InterPro" id="IPR012000">
    <property type="entry name" value="Thiamin_PyroP_enz_cen_dom"/>
</dbReference>
<gene>
    <name evidence="7" type="ORF">VSH64_07230</name>
</gene>
<dbReference type="Pfam" id="PF02776">
    <property type="entry name" value="TPP_enzyme_N"/>
    <property type="match status" value="1"/>
</dbReference>
<evidence type="ECO:0000259" key="5">
    <source>
        <dbReference type="Pfam" id="PF02775"/>
    </source>
</evidence>
<evidence type="ECO:0000256" key="3">
    <source>
        <dbReference type="RuleBase" id="RU362132"/>
    </source>
</evidence>
<feature type="domain" description="Thiamine pyrophosphate enzyme N-terminal TPP-binding" evidence="6">
    <location>
        <begin position="5"/>
        <end position="106"/>
    </location>
</feature>
<keyword evidence="2 3" id="KW-0786">Thiamine pyrophosphate</keyword>
<dbReference type="Proteomes" id="UP001330812">
    <property type="component" value="Chromosome"/>
</dbReference>
<sequence length="550" mass="57943">MTVRTAAQVFVDQLAACGVTKIFGNPGTTEYAVLDAVRERDDVEFVLCLHEGVAVSAAAGYARASGQVGVVELHAGPGLGNGLGMIYDAWAGQTPLVVYVGQGDQSTLYLEPTLGADLVGMATPVTKWAYEIRTPDEVAQVVRRAMKVAHTPPYGPVVLSLPMDVSEQPSAGAVTAPSALRHRLRPDADALAEAAELLLAADAPLIVPGDGVARSGALAEVGRLARLVGAPIRGGTMSETAIEPGEPLTADRLHFGGEEARAVLARYDVVVAVGTKVFTQLFPLPGDPAPGCRIIHIGLDAWELGKSHPSTLVAGDERQCLAELADLVELKLDETRAARAADRRRSLETSLAQAASQALAADRQRWDESPMTPARACFEITRAMPEDACVVDEAITTQGVFYRYFTPQPGRWFRARGGGIGEGLPMALGVQAARPGTPVVALTGDGSSMYSLTAYWTAAHHELPVVWVVLNNATYRILQDNAVRRRPAAQAQDPVLATSLQGPEIDHAAVARGLGCAGVRVTEPAELGSAIHDALASGRPTVIDLVLAPR</sequence>
<evidence type="ECO:0000259" key="4">
    <source>
        <dbReference type="Pfam" id="PF00205"/>
    </source>
</evidence>
<feature type="domain" description="Thiamine pyrophosphate enzyme central" evidence="4">
    <location>
        <begin position="191"/>
        <end position="324"/>
    </location>
</feature>
<name>A0ABZ1IEM5_9PSEU</name>
<dbReference type="SUPFAM" id="SSF52467">
    <property type="entry name" value="DHS-like NAD/FAD-binding domain"/>
    <property type="match status" value="1"/>
</dbReference>
<dbReference type="InterPro" id="IPR011766">
    <property type="entry name" value="TPP_enzyme_TPP-bd"/>
</dbReference>
<dbReference type="SUPFAM" id="SSF52518">
    <property type="entry name" value="Thiamin diphosphate-binding fold (THDP-binding)"/>
    <property type="match status" value="2"/>
</dbReference>
<dbReference type="PANTHER" id="PTHR18968:SF86">
    <property type="entry name" value="ACETOLACTATE SYNTHASE LARGE SUBUNIT ILVX-RELATED"/>
    <property type="match status" value="1"/>
</dbReference>
<evidence type="ECO:0000313" key="7">
    <source>
        <dbReference type="EMBL" id="WSE31900.1"/>
    </source>
</evidence>
<organism evidence="7 8">
    <name type="scientific">Amycolatopsis rhabdoformis</name>
    <dbReference type="NCBI Taxonomy" id="1448059"/>
    <lineage>
        <taxon>Bacteria</taxon>
        <taxon>Bacillati</taxon>
        <taxon>Actinomycetota</taxon>
        <taxon>Actinomycetes</taxon>
        <taxon>Pseudonocardiales</taxon>
        <taxon>Pseudonocardiaceae</taxon>
        <taxon>Amycolatopsis</taxon>
    </lineage>
</organism>
<dbReference type="Pfam" id="PF00205">
    <property type="entry name" value="TPP_enzyme_M"/>
    <property type="match status" value="1"/>
</dbReference>
<dbReference type="Pfam" id="PF02775">
    <property type="entry name" value="TPP_enzyme_C"/>
    <property type="match status" value="1"/>
</dbReference>
<evidence type="ECO:0000256" key="1">
    <source>
        <dbReference type="ARBA" id="ARBA00007812"/>
    </source>
</evidence>
<evidence type="ECO:0000259" key="6">
    <source>
        <dbReference type="Pfam" id="PF02776"/>
    </source>
</evidence>
<evidence type="ECO:0000256" key="2">
    <source>
        <dbReference type="ARBA" id="ARBA00023052"/>
    </source>
</evidence>
<dbReference type="Gene3D" id="3.40.50.970">
    <property type="match status" value="2"/>
</dbReference>
<proteinExistence type="inferred from homology"/>
<dbReference type="CDD" id="cd07035">
    <property type="entry name" value="TPP_PYR_POX_like"/>
    <property type="match status" value="1"/>
</dbReference>
<dbReference type="EMBL" id="CP142149">
    <property type="protein sequence ID" value="WSE31900.1"/>
    <property type="molecule type" value="Genomic_DNA"/>
</dbReference>
<dbReference type="InterPro" id="IPR045229">
    <property type="entry name" value="TPP_enz"/>
</dbReference>
<dbReference type="CDD" id="cd02002">
    <property type="entry name" value="TPP_BFDC"/>
    <property type="match status" value="1"/>
</dbReference>
<accession>A0ABZ1IEM5</accession>
<comment type="similarity">
    <text evidence="1 3">Belongs to the TPP enzyme family.</text>
</comment>
<dbReference type="Gene3D" id="3.40.50.1220">
    <property type="entry name" value="TPP-binding domain"/>
    <property type="match status" value="1"/>
</dbReference>